<evidence type="ECO:0000313" key="1">
    <source>
        <dbReference type="EMBL" id="MBW8268796.1"/>
    </source>
</evidence>
<keyword evidence="2" id="KW-1185">Reference proteome</keyword>
<dbReference type="EMBL" id="JAHZUY010000006">
    <property type="protein sequence ID" value="MBW8268796.1"/>
    <property type="molecule type" value="Genomic_DNA"/>
</dbReference>
<sequence length="243" mass="27939">MAQTLARRVHRIGKPNKLHDDVLTGLLFEPLDYMPPEEAGRCLALLLPEREADAAIELERLLLWPRDEEAGNIPDLIADGRRNGARFRLILEVKHGGGALRSGQAAEQWRNFRRVGPGWETMHVILADHYLRQKRALDKDDETRAGDPDLAGWAERRSVLLWSELAARAARHAAAGQTPAERWCRHVATALRRVGHVPFDGFSVLWRRRLATICKGYLFFDQRRHFRRPRKGPRFRAPIFWQG</sequence>
<dbReference type="RefSeq" id="WP_220116297.1">
    <property type="nucleotide sequence ID" value="NZ_JAHZUY010000006.1"/>
</dbReference>
<reference evidence="1 2" key="1">
    <citation type="submission" date="2021-08" db="EMBL/GenBank/DDBJ databases">
        <title>Caldovatus sediminis gen. nov., sp. nov., a moderately thermophilic bacterium isolated from a hot spring.</title>
        <authorList>
            <person name="Hu C.-J."/>
            <person name="Li W.-J."/>
            <person name="Xian W.-D."/>
        </authorList>
    </citation>
    <scope>NUCLEOTIDE SEQUENCE [LARGE SCALE GENOMIC DNA]</scope>
    <source>
        <strain evidence="1 2">SYSU G05006</strain>
    </source>
</reference>
<gene>
    <name evidence="1" type="ORF">K1J50_04790</name>
</gene>
<proteinExistence type="predicted"/>
<comment type="caution">
    <text evidence="1">The sequence shown here is derived from an EMBL/GenBank/DDBJ whole genome shotgun (WGS) entry which is preliminary data.</text>
</comment>
<dbReference type="Proteomes" id="UP001519924">
    <property type="component" value="Unassembled WGS sequence"/>
</dbReference>
<name>A0ABS7EZL0_9PROT</name>
<accession>A0ABS7EZL0</accession>
<organism evidence="1 2">
    <name type="scientific">Caldovatus aquaticus</name>
    <dbReference type="NCBI Taxonomy" id="2865671"/>
    <lineage>
        <taxon>Bacteria</taxon>
        <taxon>Pseudomonadati</taxon>
        <taxon>Pseudomonadota</taxon>
        <taxon>Alphaproteobacteria</taxon>
        <taxon>Acetobacterales</taxon>
        <taxon>Roseomonadaceae</taxon>
        <taxon>Caldovatus</taxon>
    </lineage>
</organism>
<protein>
    <submittedName>
        <fullName evidence="1">Uncharacterized protein</fullName>
    </submittedName>
</protein>
<evidence type="ECO:0000313" key="2">
    <source>
        <dbReference type="Proteomes" id="UP001519924"/>
    </source>
</evidence>